<dbReference type="RefSeq" id="WP_124028442.1">
    <property type="nucleotide sequence ID" value="NZ_JBHRSN010000007.1"/>
</dbReference>
<organism evidence="2 3">
    <name type="scientific">Alteromonas sediminis</name>
    <dbReference type="NCBI Taxonomy" id="2259342"/>
    <lineage>
        <taxon>Bacteria</taxon>
        <taxon>Pseudomonadati</taxon>
        <taxon>Pseudomonadota</taxon>
        <taxon>Gammaproteobacteria</taxon>
        <taxon>Alteromonadales</taxon>
        <taxon>Alteromonadaceae</taxon>
        <taxon>Alteromonas/Salinimonas group</taxon>
        <taxon>Alteromonas</taxon>
    </lineage>
</organism>
<reference evidence="2 3" key="1">
    <citation type="submission" date="2018-11" db="EMBL/GenBank/DDBJ databases">
        <authorList>
            <person name="Ye M.-Q."/>
            <person name="Du Z.-J."/>
        </authorList>
    </citation>
    <scope>NUCLEOTIDE SEQUENCE [LARGE SCALE GENOMIC DNA]</scope>
    <source>
        <strain evidence="2 3">U0105</strain>
    </source>
</reference>
<name>A0A3N5YL87_9ALTE</name>
<dbReference type="AlphaFoldDB" id="A0A3N5YL87"/>
<gene>
    <name evidence="2" type="ORF">DRW07_13440</name>
</gene>
<protein>
    <submittedName>
        <fullName evidence="2">Uncharacterized protein</fullName>
    </submittedName>
</protein>
<sequence>MNTRLITLLLLASTSVMAEDLDPVDKETLVDIYEYCADINDTNVNDEKIMLTCINEELSTLSYQTFTSLSDVKKMIGMTGA</sequence>
<dbReference type="Proteomes" id="UP000275281">
    <property type="component" value="Unassembled WGS sequence"/>
</dbReference>
<evidence type="ECO:0000313" key="2">
    <source>
        <dbReference type="EMBL" id="RPJ65811.1"/>
    </source>
</evidence>
<comment type="caution">
    <text evidence="2">The sequence shown here is derived from an EMBL/GenBank/DDBJ whole genome shotgun (WGS) entry which is preliminary data.</text>
</comment>
<feature type="chain" id="PRO_5018107177" evidence="1">
    <location>
        <begin position="19"/>
        <end position="81"/>
    </location>
</feature>
<proteinExistence type="predicted"/>
<feature type="signal peptide" evidence="1">
    <location>
        <begin position="1"/>
        <end position="18"/>
    </location>
</feature>
<evidence type="ECO:0000313" key="3">
    <source>
        <dbReference type="Proteomes" id="UP000275281"/>
    </source>
</evidence>
<evidence type="ECO:0000256" key="1">
    <source>
        <dbReference type="SAM" id="SignalP"/>
    </source>
</evidence>
<keyword evidence="3" id="KW-1185">Reference proteome</keyword>
<keyword evidence="1" id="KW-0732">Signal</keyword>
<dbReference type="OrthoDB" id="6332716at2"/>
<accession>A0A3N5YL87</accession>
<dbReference type="EMBL" id="RPOK01000004">
    <property type="protein sequence ID" value="RPJ65811.1"/>
    <property type="molecule type" value="Genomic_DNA"/>
</dbReference>